<name>A0A0S4J5T3_BODSA</name>
<feature type="region of interest" description="Disordered" evidence="1">
    <location>
        <begin position="545"/>
        <end position="586"/>
    </location>
</feature>
<dbReference type="OrthoDB" id="10265409at2759"/>
<sequence>MSAWVECFVSVRFDLDIGPKVEHVSPRGALTDDGERLVAQAAFPDCNPDCGHEFIFFFTVRDGVLRDPLIDDTEPMSSSGGGIGSSARLTDDDNMSRVSNGSFPSAVYGLARVGSNTILDSSKTFPVAALKSGAVGKQRSLNRIGEPAKDQGRLLGVAHYRQKRDTSVPRGYVQQVFLLLSRLPYLVAHELILRVLAPRCSQCCHLSPDTSRTCVASAMGPVPSSMFAFDASFHPAHATQADVLDQAYDELASWPSPHPHVQYSVSLLHQSLSFVTPPRELRPIRSLQSPRSTKVILDDRVRILDKRQPSRHSQDFFPLYHLLGDHLADITRIWELLISHEHLLILSNTPSMSSAAALAVVSLIMPIKFVGDLRSYFTVQDVDFSTLSKLGKKETPFPAQHSVVVSGTNPFFVRAFSGWKHMLSVTDQFSHRVVNGRGLAGPPAASDEVEGMAPSPIRNGSGMEERTNSSIMIDTASPRSATPTSTMSSKEAWASLQWGFSNIFQTQFSFVLNHKDQAALLQDRVSQCLKLPAEVQRLSTEEAANSALGGGAAPAAPPVSSPTASTAPNNKGGSTSSSSPTSSCPPTSAMFPTSLVDEMVRRFFFSLTTEFLSPVRVWFDDIVKRSMEPFQLCCAGILDTPLFHQSKFLSYLKDNRKAIAPRMLKDTMSHSTYRVLYERFSAGVLFRSFINQLASQWIERELSTFHADAWVTDVPSEQRRLDMFINLHAFSLTEFESHDPDLILLASATAVLTEMAVRLPSHLQRSFLDKVEMLRLP</sequence>
<dbReference type="GO" id="GO:0055037">
    <property type="term" value="C:recycling endosome"/>
    <property type="evidence" value="ECO:0007669"/>
    <property type="project" value="TreeGrafter"/>
</dbReference>
<accession>A0A0S4J5T3</accession>
<dbReference type="VEuPathDB" id="TriTrypDB:BSAL_82250"/>
<dbReference type="OMA" id="PRFCQCC"/>
<feature type="compositionally biased region" description="Low complexity" evidence="1">
    <location>
        <begin position="561"/>
        <end position="586"/>
    </location>
</feature>
<dbReference type="AlphaFoldDB" id="A0A0S4J5T3"/>
<feature type="region of interest" description="Disordered" evidence="1">
    <location>
        <begin position="441"/>
        <end position="464"/>
    </location>
</feature>
<dbReference type="Proteomes" id="UP000051952">
    <property type="component" value="Unassembled WGS sequence"/>
</dbReference>
<reference evidence="3" key="1">
    <citation type="submission" date="2015-09" db="EMBL/GenBank/DDBJ databases">
        <authorList>
            <consortium name="Pathogen Informatics"/>
        </authorList>
    </citation>
    <scope>NUCLEOTIDE SEQUENCE [LARGE SCALE GENOMIC DNA]</scope>
    <source>
        <strain evidence="3">Lake Konstanz</strain>
    </source>
</reference>
<dbReference type="EMBL" id="CYKH01000904">
    <property type="protein sequence ID" value="CUG63043.1"/>
    <property type="molecule type" value="Genomic_DNA"/>
</dbReference>
<evidence type="ECO:0000313" key="2">
    <source>
        <dbReference type="EMBL" id="CUG63043.1"/>
    </source>
</evidence>
<keyword evidence="3" id="KW-1185">Reference proteome</keyword>
<organism evidence="2 3">
    <name type="scientific">Bodo saltans</name>
    <name type="common">Flagellated protozoan</name>
    <dbReference type="NCBI Taxonomy" id="75058"/>
    <lineage>
        <taxon>Eukaryota</taxon>
        <taxon>Discoba</taxon>
        <taxon>Euglenozoa</taxon>
        <taxon>Kinetoplastea</taxon>
        <taxon>Metakinetoplastina</taxon>
        <taxon>Eubodonida</taxon>
        <taxon>Bodonidae</taxon>
        <taxon>Bodo</taxon>
    </lineage>
</organism>
<protein>
    <recommendedName>
        <fullName evidence="4">UDENN domain-containing protein</fullName>
    </recommendedName>
</protein>
<dbReference type="GO" id="GO:0005085">
    <property type="term" value="F:guanyl-nucleotide exchange factor activity"/>
    <property type="evidence" value="ECO:0007669"/>
    <property type="project" value="InterPro"/>
</dbReference>
<proteinExistence type="predicted"/>
<evidence type="ECO:0000256" key="1">
    <source>
        <dbReference type="SAM" id="MobiDB-lite"/>
    </source>
</evidence>
<dbReference type="InterPro" id="IPR024224">
    <property type="entry name" value="DENND6"/>
</dbReference>
<dbReference type="PANTHER" id="PTHR13677:SF0">
    <property type="entry name" value="LD41638P"/>
    <property type="match status" value="1"/>
</dbReference>
<feature type="region of interest" description="Disordered" evidence="1">
    <location>
        <begin position="72"/>
        <end position="95"/>
    </location>
</feature>
<gene>
    <name evidence="2" type="ORF">BSAL_82250</name>
</gene>
<evidence type="ECO:0008006" key="4">
    <source>
        <dbReference type="Google" id="ProtNLM"/>
    </source>
</evidence>
<dbReference type="PANTHER" id="PTHR13677">
    <property type="entry name" value="LD41638P"/>
    <property type="match status" value="1"/>
</dbReference>
<evidence type="ECO:0000313" key="3">
    <source>
        <dbReference type="Proteomes" id="UP000051952"/>
    </source>
</evidence>